<feature type="domain" description="Glycosyl hydrolase family 95 N-terminal" evidence="1">
    <location>
        <begin position="13"/>
        <end position="256"/>
    </location>
</feature>
<dbReference type="InterPro" id="IPR054363">
    <property type="entry name" value="GH95_cat"/>
</dbReference>
<accession>F3ZVR1</accession>
<keyword evidence="5" id="KW-1185">Reference proteome</keyword>
<evidence type="ECO:0000259" key="1">
    <source>
        <dbReference type="Pfam" id="PF14498"/>
    </source>
</evidence>
<dbReference type="InterPro" id="IPR049053">
    <property type="entry name" value="AFCA-like_C"/>
</dbReference>
<feature type="domain" description="Glycosyl hydrolase family 95 catalytic" evidence="3">
    <location>
        <begin position="280"/>
        <end position="700"/>
    </location>
</feature>
<keyword evidence="4" id="KW-0326">Glycosidase</keyword>
<keyword evidence="4" id="KW-0378">Hydrolase</keyword>
<evidence type="ECO:0000259" key="2">
    <source>
        <dbReference type="Pfam" id="PF21307"/>
    </source>
</evidence>
<evidence type="ECO:0000313" key="5">
    <source>
        <dbReference type="Proteomes" id="UP000008457"/>
    </source>
</evidence>
<organism evidence="4 5">
    <name type="scientific">Mahella australiensis (strain DSM 15567 / CIP 107919 / 50-1 BON)</name>
    <dbReference type="NCBI Taxonomy" id="697281"/>
    <lineage>
        <taxon>Bacteria</taxon>
        <taxon>Bacillati</taxon>
        <taxon>Bacillota</taxon>
        <taxon>Clostridia</taxon>
        <taxon>Thermoanaerobacterales</taxon>
        <taxon>Thermoanaerobacterales Family IV. Incertae Sedis</taxon>
        <taxon>Mahella</taxon>
    </lineage>
</organism>
<reference evidence="5" key="1">
    <citation type="submission" date="2010-11" db="EMBL/GenBank/DDBJ databases">
        <title>The complete genome of Mahella australiensis DSM 15567.</title>
        <authorList>
            <consortium name="US DOE Joint Genome Institute (JGI-PGF)"/>
            <person name="Lucas S."/>
            <person name="Copeland A."/>
            <person name="Lapidus A."/>
            <person name="Bruce D."/>
            <person name="Goodwin L."/>
            <person name="Pitluck S."/>
            <person name="Kyrpides N."/>
            <person name="Mavromatis K."/>
            <person name="Pagani I."/>
            <person name="Ivanova N."/>
            <person name="Teshima H."/>
            <person name="Brettin T."/>
            <person name="Detter J.C."/>
            <person name="Han C."/>
            <person name="Tapia R."/>
            <person name="Land M."/>
            <person name="Hauser L."/>
            <person name="Markowitz V."/>
            <person name="Cheng J.-F."/>
            <person name="Hugenholtz P."/>
            <person name="Woyke T."/>
            <person name="Wu D."/>
            <person name="Spring S."/>
            <person name="Pukall R."/>
            <person name="Steenblock K."/>
            <person name="Schneider S."/>
            <person name="Klenk H.-P."/>
            <person name="Eisen J.A."/>
        </authorList>
    </citation>
    <scope>NUCLEOTIDE SEQUENCE [LARGE SCALE GENOMIC DNA]</scope>
    <source>
        <strain evidence="5">DSM 15567 / CIP 107919 / 50-1 BON</strain>
    </source>
</reference>
<dbReference type="eggNOG" id="COG1554">
    <property type="taxonomic scope" value="Bacteria"/>
</dbReference>
<dbReference type="GO" id="GO:0005975">
    <property type="term" value="P:carbohydrate metabolic process"/>
    <property type="evidence" value="ECO:0007669"/>
    <property type="project" value="InterPro"/>
</dbReference>
<dbReference type="InterPro" id="IPR016518">
    <property type="entry name" value="Alpha-L-fucosidase"/>
</dbReference>
<dbReference type="RefSeq" id="WP_013781881.1">
    <property type="nucleotide sequence ID" value="NC_015520.1"/>
</dbReference>
<dbReference type="Pfam" id="PF21307">
    <property type="entry name" value="Glyco_hydro_95_C"/>
    <property type="match status" value="1"/>
</dbReference>
<dbReference type="GO" id="GO:0004560">
    <property type="term" value="F:alpha-L-fucosidase activity"/>
    <property type="evidence" value="ECO:0007669"/>
    <property type="project" value="UniProtKB-EC"/>
</dbReference>
<dbReference type="OrthoDB" id="9802600at2"/>
<dbReference type="InterPro" id="IPR008928">
    <property type="entry name" value="6-hairpin_glycosidase_sf"/>
</dbReference>
<sequence>MQDIKEGMMMCYPAIRWQDAIPCGNGSIGALVYGHIKNEIITLNHEALFLKSQKPQINSIYEYLSQLRKMLMEGKYNEGAQFFERKLKENYIGIARTDPYQPAFDIKIDSETHEAFTGYCRYLDFETGEAVVRWSEGNTNYHRDLFVSRVDDAVILRINAVGSEKVNCVISLVPCRVEGATGMGSGKDVKGDKLPFEWQASSEENWISFEAQYPDGNEFGGVARLIVNGGCMEGIEAQNNCIYIKDATEVLMMVKVFVNEKSKTTIENTKSQLEKMDVCYEALLSKHVYQHRELYKRVNIEFHEQREDKLAKQKFNEELLLESYNGQIPTALIQRMFYFGRYLLISSSRPGGLPANLQGIWNGDYVPAWASDYHNDENIEMNYWAALPGNLPETTLPYFDYYMSMLEDFRTNAKVIYGCRGILAPIAQTTHGLVYTDPIWATWTAGAGWLSQLFYDYWLFTGDMDFLKNKAIPFMKEIALFYEDFLVEGEDGKFMFIPSLSPENTPPIPNASLVTINATMDIAIAREVLANLCAACKYLGIEKENVKIWKHMLSKLPEYQVNEDGAIKEWIHSDLPDNYHHRHQSHIYPLFPGFEVTEETNPSLFHAMKVAVEKRLVVGLTSQTGWSLAHMANIYARLGDGDGAIQCLETMCRSCVGTNLFTYHNDWRSQGLTMFWGHGSQPPFQIDANFGLTAAIFEMLVFSSPGIIKLLPALPSKWIKGKAEGITCRGCIEVSVEWDMDKNELKASFLSKKMQEITVKFPKVPMYIKVCEDIETLKNNEIHSDACKILDSPYGAQYRLLELPVNRKLILTVEML</sequence>
<dbReference type="PANTHER" id="PTHR31084">
    <property type="entry name" value="ALPHA-L-FUCOSIDASE 2"/>
    <property type="match status" value="1"/>
</dbReference>
<evidence type="ECO:0000313" key="4">
    <source>
        <dbReference type="EMBL" id="AEE97455.1"/>
    </source>
</evidence>
<dbReference type="HOGENOM" id="CLU_004617_0_0_9"/>
<dbReference type="STRING" id="697281.Mahau_2287"/>
<dbReference type="InterPro" id="IPR012341">
    <property type="entry name" value="6hp_glycosidase-like_sf"/>
</dbReference>
<dbReference type="PIRSF" id="PIRSF007663">
    <property type="entry name" value="UCP007663"/>
    <property type="match status" value="1"/>
</dbReference>
<protein>
    <submittedName>
        <fullName evidence="4">Alpha-L-fucosidase</fullName>
        <ecNumber evidence="4">3.2.1.51</ecNumber>
    </submittedName>
</protein>
<reference evidence="4 5" key="2">
    <citation type="journal article" date="2011" name="Stand. Genomic Sci.">
        <title>Complete genome sequence of Mahella australiensis type strain (50-1 BON).</title>
        <authorList>
            <person name="Sikorski J."/>
            <person name="Teshima H."/>
            <person name="Nolan M."/>
            <person name="Lucas S."/>
            <person name="Hammon N."/>
            <person name="Deshpande S."/>
            <person name="Cheng J.F."/>
            <person name="Pitluck S."/>
            <person name="Liolios K."/>
            <person name="Pagani I."/>
            <person name="Ivanova N."/>
            <person name="Huntemann M."/>
            <person name="Mavromatis K."/>
            <person name="Ovchinikova G."/>
            <person name="Pati A."/>
            <person name="Tapia R."/>
            <person name="Han C."/>
            <person name="Goodwin L."/>
            <person name="Chen A."/>
            <person name="Palaniappan K."/>
            <person name="Land M."/>
            <person name="Hauser L."/>
            <person name="Ngatchou-Djao O.D."/>
            <person name="Rohde M."/>
            <person name="Pukall R."/>
            <person name="Spring S."/>
            <person name="Abt B."/>
            <person name="Goker M."/>
            <person name="Detter J.C."/>
            <person name="Woyke T."/>
            <person name="Bristow J."/>
            <person name="Markowitz V."/>
            <person name="Hugenholtz P."/>
            <person name="Eisen J.A."/>
            <person name="Kyrpides N.C."/>
            <person name="Klenk H.P."/>
            <person name="Lapidus A."/>
        </authorList>
    </citation>
    <scope>NUCLEOTIDE SEQUENCE [LARGE SCALE GENOMIC DNA]</scope>
    <source>
        <strain evidence="5">DSM 15567 / CIP 107919 / 50-1 BON</strain>
    </source>
</reference>
<proteinExistence type="predicted"/>
<gene>
    <name evidence="4" type="ordered locus">Mahau_2287</name>
</gene>
<dbReference type="Pfam" id="PF22124">
    <property type="entry name" value="Glyco_hydro_95_cat"/>
    <property type="match status" value="1"/>
</dbReference>
<dbReference type="SUPFAM" id="SSF48208">
    <property type="entry name" value="Six-hairpin glycosidases"/>
    <property type="match status" value="1"/>
</dbReference>
<feature type="domain" description="Alpha fucosidase A-like C-terminal" evidence="2">
    <location>
        <begin position="703"/>
        <end position="783"/>
    </location>
</feature>
<evidence type="ECO:0000259" key="3">
    <source>
        <dbReference type="Pfam" id="PF22124"/>
    </source>
</evidence>
<dbReference type="EMBL" id="CP002360">
    <property type="protein sequence ID" value="AEE97455.1"/>
    <property type="molecule type" value="Genomic_DNA"/>
</dbReference>
<dbReference type="InterPro" id="IPR027414">
    <property type="entry name" value="GH95_N_dom"/>
</dbReference>
<dbReference type="Pfam" id="PF14498">
    <property type="entry name" value="Glyco_hyd_65N_2"/>
    <property type="match status" value="1"/>
</dbReference>
<dbReference type="Gene3D" id="1.50.10.10">
    <property type="match status" value="1"/>
</dbReference>
<name>F3ZVR1_MAHA5</name>
<dbReference type="PANTHER" id="PTHR31084:SF0">
    <property type="entry name" value="ALPHA-L-FUCOSIDASE 2"/>
    <property type="match status" value="1"/>
</dbReference>
<dbReference type="EC" id="3.2.1.51" evidence="4"/>
<dbReference type="Proteomes" id="UP000008457">
    <property type="component" value="Chromosome"/>
</dbReference>
<dbReference type="KEGG" id="mas:Mahau_2287"/>
<dbReference type="AlphaFoldDB" id="F3ZVR1"/>